<sequence>MSRPVSITARIRARLRHASHDDAGISLSELIITMMVASIVLTIASSMFVTIAQSTTASNQARDAATVAGTASNSIGRAIRSAVQVTKPDGKLAAAVVAGTASSVTLTTLVMPASSTTLSPVQIRYTIVNGALIEETWTGSNSTGFWVFTGAATRTKSLGSTIVLPTGSDAPIFSYLDGNGAPMTIAASGLTDAQRKDVSSIDLTLRVRSSSSTKAKPIIIDTTIGMPNLGYSGDDS</sequence>
<accession>A0A4S4FH95</accession>
<keyword evidence="1" id="KW-1133">Transmembrane helix</keyword>
<feature type="transmembrane region" description="Helical" evidence="1">
    <location>
        <begin position="30"/>
        <end position="52"/>
    </location>
</feature>
<protein>
    <recommendedName>
        <fullName evidence="4">Prepilin-type N-terminal cleavage/methylation domain-containing protein</fullName>
    </recommendedName>
</protein>
<reference evidence="2 3" key="1">
    <citation type="submission" date="2019-04" db="EMBL/GenBank/DDBJ databases">
        <authorList>
            <person name="Jiang L."/>
        </authorList>
    </citation>
    <scope>NUCLEOTIDE SEQUENCE [LARGE SCALE GENOMIC DNA]</scope>
    <source>
        <strain evidence="2 3">YIM 131853</strain>
    </source>
</reference>
<dbReference type="RefSeq" id="WP_136427982.1">
    <property type="nucleotide sequence ID" value="NZ_SSSM01000005.1"/>
</dbReference>
<dbReference type="EMBL" id="SSSM01000005">
    <property type="protein sequence ID" value="THG29653.1"/>
    <property type="molecule type" value="Genomic_DNA"/>
</dbReference>
<evidence type="ECO:0008006" key="4">
    <source>
        <dbReference type="Google" id="ProtNLM"/>
    </source>
</evidence>
<keyword evidence="1" id="KW-0472">Membrane</keyword>
<evidence type="ECO:0000256" key="1">
    <source>
        <dbReference type="SAM" id="Phobius"/>
    </source>
</evidence>
<name>A0A4S4FH95_9MICO</name>
<evidence type="ECO:0000313" key="3">
    <source>
        <dbReference type="Proteomes" id="UP000309133"/>
    </source>
</evidence>
<gene>
    <name evidence="2" type="ORF">E6C64_13360</name>
</gene>
<proteinExistence type="predicted"/>
<dbReference type="AlphaFoldDB" id="A0A4S4FH95"/>
<organism evidence="2 3">
    <name type="scientific">Naasia lichenicola</name>
    <dbReference type="NCBI Taxonomy" id="2565933"/>
    <lineage>
        <taxon>Bacteria</taxon>
        <taxon>Bacillati</taxon>
        <taxon>Actinomycetota</taxon>
        <taxon>Actinomycetes</taxon>
        <taxon>Micrococcales</taxon>
        <taxon>Microbacteriaceae</taxon>
        <taxon>Naasia</taxon>
    </lineage>
</organism>
<keyword evidence="1" id="KW-0812">Transmembrane</keyword>
<comment type="caution">
    <text evidence="2">The sequence shown here is derived from an EMBL/GenBank/DDBJ whole genome shotgun (WGS) entry which is preliminary data.</text>
</comment>
<dbReference type="Proteomes" id="UP000309133">
    <property type="component" value="Unassembled WGS sequence"/>
</dbReference>
<keyword evidence="3" id="KW-1185">Reference proteome</keyword>
<evidence type="ECO:0000313" key="2">
    <source>
        <dbReference type="EMBL" id="THG29653.1"/>
    </source>
</evidence>